<dbReference type="Pfam" id="PF02405">
    <property type="entry name" value="MlaE"/>
    <property type="match status" value="1"/>
</dbReference>
<evidence type="ECO:0000313" key="3">
    <source>
        <dbReference type="Proteomes" id="UP000240042"/>
    </source>
</evidence>
<feature type="transmembrane region" description="Helical" evidence="1">
    <location>
        <begin position="197"/>
        <end position="219"/>
    </location>
</feature>
<accession>A0A1I1E190</accession>
<keyword evidence="1" id="KW-0472">Membrane</keyword>
<feature type="transmembrane region" description="Helical" evidence="1">
    <location>
        <begin position="79"/>
        <end position="96"/>
    </location>
</feature>
<dbReference type="AlphaFoldDB" id="A0A1I1E190"/>
<dbReference type="STRING" id="34097.SAMN02745150_00796"/>
<dbReference type="PANTHER" id="PTHR30188:SF4">
    <property type="entry name" value="PROTEIN TRIGALACTOSYLDIACYLGLYCEROL 1, CHLOROPLASTIC"/>
    <property type="match status" value="1"/>
</dbReference>
<protein>
    <submittedName>
        <fullName evidence="2">Phospholipid/cholesterol/gamma-HCH transport system permease protein</fullName>
    </submittedName>
</protein>
<dbReference type="RefSeq" id="WP_092318860.1">
    <property type="nucleotide sequence ID" value="NZ_FOKY01000004.1"/>
</dbReference>
<feature type="transmembrane region" description="Helical" evidence="1">
    <location>
        <begin position="49"/>
        <end position="72"/>
    </location>
</feature>
<keyword evidence="3" id="KW-1185">Reference proteome</keyword>
<organism evidence="2 3">
    <name type="scientific">Brevinema andersonii</name>
    <dbReference type="NCBI Taxonomy" id="34097"/>
    <lineage>
        <taxon>Bacteria</taxon>
        <taxon>Pseudomonadati</taxon>
        <taxon>Spirochaetota</taxon>
        <taxon>Spirochaetia</taxon>
        <taxon>Brevinematales</taxon>
        <taxon>Brevinemataceae</taxon>
        <taxon>Brevinema</taxon>
    </lineage>
</organism>
<dbReference type="PANTHER" id="PTHR30188">
    <property type="entry name" value="ABC TRANSPORTER PERMEASE PROTEIN-RELATED"/>
    <property type="match status" value="1"/>
</dbReference>
<dbReference type="InterPro" id="IPR030802">
    <property type="entry name" value="Permease_MalE"/>
</dbReference>
<gene>
    <name evidence="2" type="ORF">SAMN02745150_00796</name>
</gene>
<keyword evidence="1" id="KW-0812">Transmembrane</keyword>
<sequence length="260" mass="28004">MKNITKTFDGFKNFLVEMGEFGVYSVKIFKSFPSIIHYRSEFLTQIVNIGIKSLPIVISTGFFMGAILGIQLGAAMNHVIRGSAFLISGGVFLALVREMGPVLTALVVVSRVCSSVTAEIGSMTVTEQVDALRVMSVDPDEYLGVPRVLTGMLALPIMGTMSIFAGIIGSWLSMLLVHGVSTQMFFDNGLSILILRFVIEALLKLLLFGLLLLLIATFYGFRTVGGSVGVGNATVKSVVVGTFATIILDYVAGTLFLLIW</sequence>
<keyword evidence="1" id="KW-1133">Transmembrane helix</keyword>
<feature type="transmembrane region" description="Helical" evidence="1">
    <location>
        <begin position="239"/>
        <end position="259"/>
    </location>
</feature>
<proteinExistence type="predicted"/>
<name>A0A1I1E190_BREAD</name>
<evidence type="ECO:0000256" key="1">
    <source>
        <dbReference type="SAM" id="Phobius"/>
    </source>
</evidence>
<reference evidence="3" key="1">
    <citation type="submission" date="2016-10" db="EMBL/GenBank/DDBJ databases">
        <authorList>
            <person name="Varghese N."/>
            <person name="Submissions S."/>
        </authorList>
    </citation>
    <scope>NUCLEOTIDE SEQUENCE [LARGE SCALE GENOMIC DNA]</scope>
    <source>
        <strain evidence="3">ATCC 43811</strain>
    </source>
</reference>
<dbReference type="GO" id="GO:0005548">
    <property type="term" value="F:phospholipid transporter activity"/>
    <property type="evidence" value="ECO:0007669"/>
    <property type="project" value="TreeGrafter"/>
</dbReference>
<dbReference type="GO" id="GO:0043190">
    <property type="term" value="C:ATP-binding cassette (ABC) transporter complex"/>
    <property type="evidence" value="ECO:0007669"/>
    <property type="project" value="InterPro"/>
</dbReference>
<evidence type="ECO:0000313" key="2">
    <source>
        <dbReference type="EMBL" id="SFB78613.1"/>
    </source>
</evidence>
<feature type="transmembrane region" description="Helical" evidence="1">
    <location>
        <begin position="153"/>
        <end position="177"/>
    </location>
</feature>
<dbReference type="OrthoDB" id="9810518at2"/>
<dbReference type="Proteomes" id="UP000240042">
    <property type="component" value="Unassembled WGS sequence"/>
</dbReference>
<dbReference type="EMBL" id="FOKY01000004">
    <property type="protein sequence ID" value="SFB78613.1"/>
    <property type="molecule type" value="Genomic_DNA"/>
</dbReference>